<proteinExistence type="predicted"/>
<comment type="caution">
    <text evidence="2">The sequence shown here is derived from an EMBL/GenBank/DDBJ whole genome shotgun (WGS) entry which is preliminary data.</text>
</comment>
<evidence type="ECO:0000256" key="1">
    <source>
        <dbReference type="SAM" id="SignalP"/>
    </source>
</evidence>
<dbReference type="InterPro" id="IPR047698">
    <property type="entry name" value="ArsF-like"/>
</dbReference>
<name>A0A2J0KSY3_9BACT</name>
<reference evidence="2 3" key="1">
    <citation type="submission" date="2017-09" db="EMBL/GenBank/DDBJ databases">
        <title>Depth-based differentiation of microbial function through sediment-hosted aquifers and enrichment of novel symbionts in the deep terrestrial subsurface.</title>
        <authorList>
            <person name="Probst A.J."/>
            <person name="Ladd B."/>
            <person name="Jarett J.K."/>
            <person name="Geller-Mcgrath D.E."/>
            <person name="Sieber C.M."/>
            <person name="Emerson J.B."/>
            <person name="Anantharaman K."/>
            <person name="Thomas B.C."/>
            <person name="Malmstrom R."/>
            <person name="Stieglmeier M."/>
            <person name="Klingl A."/>
            <person name="Woyke T."/>
            <person name="Ryan C.M."/>
            <person name="Banfield J.F."/>
        </authorList>
    </citation>
    <scope>NUCLEOTIDE SEQUENCE [LARGE SCALE GENOMIC DNA]</scope>
    <source>
        <strain evidence="2">CG07_land_8_20_14_0_80_42_15</strain>
    </source>
</reference>
<keyword evidence="1" id="KW-0732">Signal</keyword>
<evidence type="ECO:0008006" key="4">
    <source>
        <dbReference type="Google" id="ProtNLM"/>
    </source>
</evidence>
<feature type="signal peptide" evidence="1">
    <location>
        <begin position="1"/>
        <end position="28"/>
    </location>
</feature>
<protein>
    <recommendedName>
        <fullName evidence="4">Thioredoxin domain-containing protein</fullName>
    </recommendedName>
</protein>
<dbReference type="Proteomes" id="UP000230052">
    <property type="component" value="Unassembled WGS sequence"/>
</dbReference>
<organism evidence="2 3">
    <name type="scientific">Candidatus Aquitaenariimonas noxiae</name>
    <dbReference type="NCBI Taxonomy" id="1974741"/>
    <lineage>
        <taxon>Bacteria</taxon>
        <taxon>Pseudomonadati</taxon>
        <taxon>Candidatus Omnitrophota</taxon>
        <taxon>Candidatus Aquitaenariimonas</taxon>
    </lineage>
</organism>
<dbReference type="NCBIfam" id="NF040494">
    <property type="entry name" value="nitrored_ArsF"/>
    <property type="match status" value="1"/>
</dbReference>
<evidence type="ECO:0000313" key="2">
    <source>
        <dbReference type="EMBL" id="PIU41622.1"/>
    </source>
</evidence>
<gene>
    <name evidence="2" type="ORF">COS99_04305</name>
</gene>
<sequence length="145" mass="16609">MKKAILAFLIIVAAVSLRLAFTVNFAYAEQVSATKVIAYYFHGTMRCPTCHKLEQYSKEAVETNFKDALAAGKLEYKAVNVEGKGNEHFAKDYQLYTKSLILSLVKDGKETKWKNLDKIWEYVRNKERFIDYVKSGVADLLREAQ</sequence>
<accession>A0A2J0KSY3</accession>
<evidence type="ECO:0000313" key="3">
    <source>
        <dbReference type="Proteomes" id="UP000230052"/>
    </source>
</evidence>
<dbReference type="EMBL" id="PEWV01000041">
    <property type="protein sequence ID" value="PIU41622.1"/>
    <property type="molecule type" value="Genomic_DNA"/>
</dbReference>
<dbReference type="AlphaFoldDB" id="A0A2J0KSY3"/>
<feature type="chain" id="PRO_5014346990" description="Thioredoxin domain-containing protein" evidence="1">
    <location>
        <begin position="29"/>
        <end position="145"/>
    </location>
</feature>